<name>A0A6N7KWE3_9ACTN</name>
<dbReference type="OrthoDB" id="6532393at2"/>
<protein>
    <submittedName>
        <fullName evidence="1">Proline hydroxylase</fullName>
    </submittedName>
</protein>
<evidence type="ECO:0000313" key="1">
    <source>
        <dbReference type="EMBL" id="MQS14929.1"/>
    </source>
</evidence>
<dbReference type="EMBL" id="WBOF01000001">
    <property type="protein sequence ID" value="MQS14929.1"/>
    <property type="molecule type" value="Genomic_DNA"/>
</dbReference>
<dbReference type="Proteomes" id="UP000450000">
    <property type="component" value="Unassembled WGS sequence"/>
</dbReference>
<proteinExistence type="predicted"/>
<accession>A0A6N7KWE3</accession>
<dbReference type="AlphaFoldDB" id="A0A6N7KWE3"/>
<sequence>MATISPAKQANVSSNQTPIYVLFDAETVDGAAALTRDHLVRLAAGTVGAVRIRNFGSPQECASVLHGLDTCPMGSYDEEIVVPRIPKLGPAAYDHYDAHGLGEAYWRDAEESEHHRSTLLDGADPLDLAVDRIRRAWGGGMTPATCRGRAMYAGMIRETTGGMKMHWDEIARELPGALDEPVIAQLGFNWYLSMPEGGGATKIFRRRWLPGDEQWRDGYGYAEEIAEHEPSVLVRPEAGDAVLFDPRNFHAVRGNEGPGRRVAISFFMGVTASGSLVYWS</sequence>
<dbReference type="InterPro" id="IPR012668">
    <property type="entry name" value="CHP02466"/>
</dbReference>
<organism evidence="1 2">
    <name type="scientific">Streptomyces kaniharaensis</name>
    <dbReference type="NCBI Taxonomy" id="212423"/>
    <lineage>
        <taxon>Bacteria</taxon>
        <taxon>Bacillati</taxon>
        <taxon>Actinomycetota</taxon>
        <taxon>Actinomycetes</taxon>
        <taxon>Kitasatosporales</taxon>
        <taxon>Streptomycetaceae</taxon>
        <taxon>Streptomyces</taxon>
    </lineage>
</organism>
<keyword evidence="2" id="KW-1185">Reference proteome</keyword>
<comment type="caution">
    <text evidence="1">The sequence shown here is derived from an EMBL/GenBank/DDBJ whole genome shotgun (WGS) entry which is preliminary data.</text>
</comment>
<gene>
    <name evidence="1" type="ORF">F7Q99_22360</name>
</gene>
<dbReference type="RefSeq" id="WP_153464187.1">
    <property type="nucleotide sequence ID" value="NZ_WBOF01000001.1"/>
</dbReference>
<reference evidence="1 2" key="1">
    <citation type="submission" date="2019-09" db="EMBL/GenBank/DDBJ databases">
        <title>Genome Sequences of Streptomyces kaniharaensis ATCC 21070.</title>
        <authorList>
            <person name="Zhu W."/>
            <person name="De Crecy-Lagard V."/>
            <person name="Richards N.G."/>
        </authorList>
    </citation>
    <scope>NUCLEOTIDE SEQUENCE [LARGE SCALE GENOMIC DNA]</scope>
    <source>
        <strain evidence="1 2">SF-557</strain>
    </source>
</reference>
<dbReference type="Pfam" id="PF13759">
    <property type="entry name" value="2OG-FeII_Oxy_5"/>
    <property type="match status" value="1"/>
</dbReference>
<dbReference type="SUPFAM" id="SSF51197">
    <property type="entry name" value="Clavaminate synthase-like"/>
    <property type="match status" value="1"/>
</dbReference>
<dbReference type="Gene3D" id="2.60.120.620">
    <property type="entry name" value="q2cbj1_9rhob like domain"/>
    <property type="match status" value="1"/>
</dbReference>
<evidence type="ECO:0000313" key="2">
    <source>
        <dbReference type="Proteomes" id="UP000450000"/>
    </source>
</evidence>